<keyword evidence="1" id="KW-0378">Hydrolase</keyword>
<dbReference type="EC" id="3.4.13.-" evidence="1"/>
<dbReference type="Gene3D" id="3.20.20.140">
    <property type="entry name" value="Metal-dependent hydrolases"/>
    <property type="match status" value="1"/>
</dbReference>
<dbReference type="GO" id="GO:0006508">
    <property type="term" value="P:proteolysis"/>
    <property type="evidence" value="ECO:0007669"/>
    <property type="project" value="InterPro"/>
</dbReference>
<dbReference type="InterPro" id="IPR008257">
    <property type="entry name" value="Pept_M19"/>
</dbReference>
<organism evidence="1 2">
    <name type="scientific">Candidatus Thalassospirochaeta sargassi</name>
    <dbReference type="NCBI Taxonomy" id="3119039"/>
    <lineage>
        <taxon>Bacteria</taxon>
        <taxon>Pseudomonadati</taxon>
        <taxon>Spirochaetota</taxon>
        <taxon>Spirochaetia</taxon>
        <taxon>Spirochaetales</taxon>
        <taxon>Spirochaetaceae</taxon>
        <taxon>Candidatus Thalassospirochaeta</taxon>
    </lineage>
</organism>
<dbReference type="SUPFAM" id="SSF51556">
    <property type="entry name" value="Metallo-dependent hydrolases"/>
    <property type="match status" value="1"/>
</dbReference>
<dbReference type="InterPro" id="IPR032466">
    <property type="entry name" value="Metal_Hydrolase"/>
</dbReference>
<dbReference type="Proteomes" id="UP001221217">
    <property type="component" value="Unassembled WGS sequence"/>
</dbReference>
<keyword evidence="1" id="KW-0224">Dipeptidase</keyword>
<protein>
    <submittedName>
        <fullName evidence="1">Membrane dipeptidase</fullName>
        <ecNumber evidence="1">3.4.13.-</ecNumber>
    </submittedName>
</protein>
<dbReference type="AlphaFoldDB" id="A0AAJ1MMM5"/>
<dbReference type="PROSITE" id="PS51365">
    <property type="entry name" value="RENAL_DIPEPTIDASE_2"/>
    <property type="match status" value="1"/>
</dbReference>
<dbReference type="PANTHER" id="PTHR10443:SF12">
    <property type="entry name" value="DIPEPTIDASE"/>
    <property type="match status" value="1"/>
</dbReference>
<name>A0AAJ1MMM5_9SPIO</name>
<keyword evidence="1" id="KW-0645">Protease</keyword>
<proteinExistence type="predicted"/>
<dbReference type="Pfam" id="PF01244">
    <property type="entry name" value="Peptidase_M19"/>
    <property type="match status" value="1"/>
</dbReference>
<dbReference type="GO" id="GO:0070573">
    <property type="term" value="F:metallodipeptidase activity"/>
    <property type="evidence" value="ECO:0007669"/>
    <property type="project" value="InterPro"/>
</dbReference>
<reference evidence="1 2" key="1">
    <citation type="submission" date="2022-12" db="EMBL/GenBank/DDBJ databases">
        <title>Metagenome assembled genome from gulf of manar.</title>
        <authorList>
            <person name="Kohli P."/>
            <person name="Pk S."/>
            <person name="Venkata Ramana C."/>
            <person name="Sasikala C."/>
        </authorList>
    </citation>
    <scope>NUCLEOTIDE SEQUENCE [LARGE SCALE GENOMIC DNA]</scope>
    <source>
        <strain evidence="1">JB008</strain>
    </source>
</reference>
<sequence>MMYFDIHGHNAGLLPFILRAATLFRMPKDRSVKEIISAGLTGGLICAIGDPETYGFRDLKNDTKTVLNQISDIGKSICENGSVIVLSPAELKEIADADRSGFILGIEGGDFIDDEMSAVDAVYKAGVRLIAPMHYSINSLGSIDLGWKGRIIPEGDKTGLTEKGLRFVQKANDNGIIIDLAHADEMTIAEAAGRSRTPVICSHTGPRALTGYGRHITDLSLKLIAQSGGVIGLWPFLNRGEGTIDSDAFKKQALYMRNLIGAEHMAVGTDFNGVPGYMKGYRDITESWKIMNLLSSAGFTDDETEGIAGRNFLRVFNDVDSAKNES</sequence>
<evidence type="ECO:0000313" key="1">
    <source>
        <dbReference type="EMBL" id="MDC7226790.1"/>
    </source>
</evidence>
<comment type="caution">
    <text evidence="1">The sequence shown here is derived from an EMBL/GenBank/DDBJ whole genome shotgun (WGS) entry which is preliminary data.</text>
</comment>
<dbReference type="PANTHER" id="PTHR10443">
    <property type="entry name" value="MICROSOMAL DIPEPTIDASE"/>
    <property type="match status" value="1"/>
</dbReference>
<evidence type="ECO:0000313" key="2">
    <source>
        <dbReference type="Proteomes" id="UP001221217"/>
    </source>
</evidence>
<gene>
    <name evidence="1" type="ORF">PQJ61_08490</name>
</gene>
<dbReference type="EMBL" id="JAQQAL010000017">
    <property type="protein sequence ID" value="MDC7226790.1"/>
    <property type="molecule type" value="Genomic_DNA"/>
</dbReference>
<accession>A0AAJ1MMM5</accession>